<dbReference type="SUPFAM" id="SSF53474">
    <property type="entry name" value="alpha/beta-Hydrolases"/>
    <property type="match status" value="1"/>
</dbReference>
<feature type="non-terminal residue" evidence="2">
    <location>
        <position position="198"/>
    </location>
</feature>
<protein>
    <recommendedName>
        <fullName evidence="4">Hydrolase</fullName>
    </recommendedName>
</protein>
<name>A0AAN4ZJ87_9BILA</name>
<dbReference type="AlphaFoldDB" id="A0AAN4ZJ87"/>
<sequence length="198" mass="22260">IKHFFALAPALSSLHLGSSFIWDAAEQAAAEENPFARSYNTILGNICAEPVLNQLCYSSFREYSGPITQVEESQLQLVTSHFPGGTSNKNIKHWMQQMIIGTKYFDYGSEGNLEAYGSMYPREYNFSVYSVPTSLYFSMDDKLVNSEDMKIALTRLPTSAIVKSRNLTGFGHFEFVWGSRAKAEIYDGIIADMNKMDN</sequence>
<dbReference type="Gene3D" id="3.40.50.1820">
    <property type="entry name" value="alpha/beta hydrolase"/>
    <property type="match status" value="1"/>
</dbReference>
<evidence type="ECO:0008006" key="4">
    <source>
        <dbReference type="Google" id="ProtNLM"/>
    </source>
</evidence>
<accession>A0AAN4ZJ87</accession>
<evidence type="ECO:0000313" key="2">
    <source>
        <dbReference type="EMBL" id="GMR39433.1"/>
    </source>
</evidence>
<proteinExistence type="predicted"/>
<dbReference type="EMBL" id="BTRK01000002">
    <property type="protein sequence ID" value="GMR39433.1"/>
    <property type="molecule type" value="Genomic_DNA"/>
</dbReference>
<feature type="chain" id="PRO_5042906135" description="Hydrolase" evidence="1">
    <location>
        <begin position="20"/>
        <end position="198"/>
    </location>
</feature>
<keyword evidence="3" id="KW-1185">Reference proteome</keyword>
<dbReference type="Proteomes" id="UP001328107">
    <property type="component" value="Unassembled WGS sequence"/>
</dbReference>
<dbReference type="PANTHER" id="PTHR11005">
    <property type="entry name" value="LYSOSOMAL ACID LIPASE-RELATED"/>
    <property type="match status" value="1"/>
</dbReference>
<feature type="non-terminal residue" evidence="2">
    <location>
        <position position="1"/>
    </location>
</feature>
<reference evidence="3" key="1">
    <citation type="submission" date="2022-10" db="EMBL/GenBank/DDBJ databases">
        <title>Genome assembly of Pristionchus species.</title>
        <authorList>
            <person name="Yoshida K."/>
            <person name="Sommer R.J."/>
        </authorList>
    </citation>
    <scope>NUCLEOTIDE SEQUENCE [LARGE SCALE GENOMIC DNA]</scope>
    <source>
        <strain evidence="3">RS5460</strain>
    </source>
</reference>
<comment type="caution">
    <text evidence="2">The sequence shown here is derived from an EMBL/GenBank/DDBJ whole genome shotgun (WGS) entry which is preliminary data.</text>
</comment>
<dbReference type="InterPro" id="IPR029058">
    <property type="entry name" value="AB_hydrolase_fold"/>
</dbReference>
<keyword evidence="1" id="KW-0732">Signal</keyword>
<evidence type="ECO:0000313" key="3">
    <source>
        <dbReference type="Proteomes" id="UP001328107"/>
    </source>
</evidence>
<evidence type="ECO:0000256" key="1">
    <source>
        <dbReference type="SAM" id="SignalP"/>
    </source>
</evidence>
<organism evidence="2 3">
    <name type="scientific">Pristionchus mayeri</name>
    <dbReference type="NCBI Taxonomy" id="1317129"/>
    <lineage>
        <taxon>Eukaryota</taxon>
        <taxon>Metazoa</taxon>
        <taxon>Ecdysozoa</taxon>
        <taxon>Nematoda</taxon>
        <taxon>Chromadorea</taxon>
        <taxon>Rhabditida</taxon>
        <taxon>Rhabditina</taxon>
        <taxon>Diplogasteromorpha</taxon>
        <taxon>Diplogasteroidea</taxon>
        <taxon>Neodiplogasteridae</taxon>
        <taxon>Pristionchus</taxon>
    </lineage>
</organism>
<feature type="signal peptide" evidence="1">
    <location>
        <begin position="1"/>
        <end position="19"/>
    </location>
</feature>
<gene>
    <name evidence="2" type="ORF">PMAYCL1PPCAC_09628</name>
</gene>